<dbReference type="Gene3D" id="3.40.50.2000">
    <property type="entry name" value="Glycogen Phosphorylase B"/>
    <property type="match status" value="1"/>
</dbReference>
<dbReference type="SUPFAM" id="SSF53756">
    <property type="entry name" value="UDP-Glycosyltransferase/glycogen phosphorylase"/>
    <property type="match status" value="1"/>
</dbReference>
<dbReference type="InterPro" id="IPR036412">
    <property type="entry name" value="HAD-like_sf"/>
</dbReference>
<sequence length="720" mass="81942">MKIIIVSDELPIFASRTDADIAIKHSMSAMLKNISHRDRSSKIQIEFSEASTDTIRMFAKPHFMSIDMLDDHDVWFVGRIGLSNHRCFSEDERLMIANAMRRYKCCPVFEDQVLYSGIVGRTLEGHTYDLVQKNLDHLLLFDEYVDYNSKCCEKVMEIYEEGDVVWIQDNSLLLLPGMMKDVPVGISFLIPFSSLFRCIPFWERLLLSMLCSKYIEFNDEESKACFELLVSQKTGFVSGNPEYKDLKLPSVGIGRRGLDKDAVLECLPTVADGECKFKKGKMVIAPPDSQAHLLGVESYLSCNNEELTIVFLNIRPAEPDGLTEVMRLGQYLEANHNVSTKFFMPTSDLELLSLLKNCDVCHCPEVFDLCLFLGIPVIQSNVHDFMQVAKEIQYKINGETNEERRDLHKFIDIPSKLEWKENFIRNLLYASGINHVIDLNPKDLRVRRSLEMVQQADIPIAKSSSESREANKRRKAAKIDPERSDDPTIIKMISEFKNSITKTLVLDYDGTVTDIVAYPPMAAPTLEIKELLVSLSKVCRVVISTGRSIEDSDLFFPKEVEVFAEHGACHRVDGQWRERTSFPQKELAFKMAQFFLQRTPGSELESKKTGYAFHYRNASPLIGVKQAKAFFELLKQAFGDCVKEGNHIVEIRNGKKSFAMESVEEGFVLCAGDDVADEEMFEVCKGYTVKVGKSDLQTSSAAYEISDPKSFRRLLQRFLE</sequence>
<protein>
    <submittedName>
        <fullName evidence="3">Trehalose 6-phosphate phosphatase</fullName>
    </submittedName>
</protein>
<dbReference type="SUPFAM" id="SSF56784">
    <property type="entry name" value="HAD-like"/>
    <property type="match status" value="1"/>
</dbReference>
<keyword evidence="4" id="KW-1185">Reference proteome</keyword>
<dbReference type="InParanoid" id="A0A0B2UM44"/>
<dbReference type="Pfam" id="PF02358">
    <property type="entry name" value="Trehalose_PPase"/>
    <property type="match status" value="1"/>
</dbReference>
<dbReference type="FunCoup" id="A0A0B2UM44">
    <property type="interactions" value="11"/>
</dbReference>
<dbReference type="GeneID" id="26260919"/>
<dbReference type="NCBIfam" id="TIGR00685">
    <property type="entry name" value="T6PP"/>
    <property type="match status" value="1"/>
</dbReference>
<dbReference type="OrthoDB" id="755951at2759"/>
<dbReference type="RefSeq" id="XP_014564465.1">
    <property type="nucleotide sequence ID" value="XM_014708979.1"/>
</dbReference>
<evidence type="ECO:0000313" key="3">
    <source>
        <dbReference type="EMBL" id="KHN70423.1"/>
    </source>
</evidence>
<feature type="region of interest" description="Disordered" evidence="2">
    <location>
        <begin position="461"/>
        <end position="481"/>
    </location>
</feature>
<dbReference type="STRING" id="1354746.A0A0B2UM44"/>
<dbReference type="PANTHER" id="PTHR10788">
    <property type="entry name" value="TREHALOSE-6-PHOSPHATE SYNTHASE"/>
    <property type="match status" value="1"/>
</dbReference>
<accession>A0A0B2UM44</accession>
<evidence type="ECO:0000256" key="1">
    <source>
        <dbReference type="ARBA" id="ARBA00005409"/>
    </source>
</evidence>
<dbReference type="HOGENOM" id="CLU_002351_3_3_1"/>
<dbReference type="InterPro" id="IPR003337">
    <property type="entry name" value="Trehalose_PPase"/>
</dbReference>
<organism evidence="3 4">
    <name type="scientific">Ordospora colligata OC4</name>
    <dbReference type="NCBI Taxonomy" id="1354746"/>
    <lineage>
        <taxon>Eukaryota</taxon>
        <taxon>Fungi</taxon>
        <taxon>Fungi incertae sedis</taxon>
        <taxon>Microsporidia</taxon>
        <taxon>Ordosporidae</taxon>
        <taxon>Ordospora</taxon>
    </lineage>
</organism>
<proteinExistence type="inferred from homology"/>
<dbReference type="Gene3D" id="3.30.70.1020">
    <property type="entry name" value="Trehalose-6-phosphate phosphatase related protein, domain 2"/>
    <property type="match status" value="1"/>
</dbReference>
<dbReference type="InterPro" id="IPR023214">
    <property type="entry name" value="HAD_sf"/>
</dbReference>
<dbReference type="Proteomes" id="UP000031056">
    <property type="component" value="Unassembled WGS sequence"/>
</dbReference>
<evidence type="ECO:0000256" key="2">
    <source>
        <dbReference type="SAM" id="MobiDB-lite"/>
    </source>
</evidence>
<dbReference type="EMBL" id="JOKQ01000001">
    <property type="protein sequence ID" value="KHN70423.1"/>
    <property type="molecule type" value="Genomic_DNA"/>
</dbReference>
<name>A0A0B2UM44_9MICR</name>
<dbReference type="PANTHER" id="PTHR10788:SF106">
    <property type="entry name" value="BCDNA.GH08860"/>
    <property type="match status" value="1"/>
</dbReference>
<dbReference type="GO" id="GO:0003825">
    <property type="term" value="F:alpha,alpha-trehalose-phosphate synthase (UDP-forming) activity"/>
    <property type="evidence" value="ECO:0007669"/>
    <property type="project" value="TreeGrafter"/>
</dbReference>
<comment type="similarity">
    <text evidence="1">In the N-terminal section; belongs to the glycosyltransferase 20 family.</text>
</comment>
<reference evidence="3 4" key="1">
    <citation type="journal article" date="2014" name="MBio">
        <title>The Ordospora colligata genome; evolution of extreme reduction in microsporidia and host-to-parasite horizontal gene transfer.</title>
        <authorList>
            <person name="Pombert J.-F."/>
            <person name="Haag K.L."/>
            <person name="Beidas S."/>
            <person name="Ebert D."/>
            <person name="Keeling P.J."/>
        </authorList>
    </citation>
    <scope>NUCLEOTIDE SEQUENCE [LARGE SCALE GENOMIC DNA]</scope>
    <source>
        <strain evidence="3 4">OC4</strain>
    </source>
</reference>
<dbReference type="Gene3D" id="3.40.50.1000">
    <property type="entry name" value="HAD superfamily/HAD-like"/>
    <property type="match status" value="1"/>
</dbReference>
<dbReference type="InterPro" id="IPR001830">
    <property type="entry name" value="Glyco_trans_20"/>
</dbReference>
<dbReference type="GO" id="GO:0005992">
    <property type="term" value="P:trehalose biosynthetic process"/>
    <property type="evidence" value="ECO:0007669"/>
    <property type="project" value="InterPro"/>
</dbReference>
<gene>
    <name evidence="3" type="ORF">M896_010760</name>
</gene>
<dbReference type="Pfam" id="PF00982">
    <property type="entry name" value="Glyco_transf_20"/>
    <property type="match status" value="1"/>
</dbReference>
<comment type="caution">
    <text evidence="3">The sequence shown here is derived from an EMBL/GenBank/DDBJ whole genome shotgun (WGS) entry which is preliminary data.</text>
</comment>
<dbReference type="AlphaFoldDB" id="A0A0B2UM44"/>
<evidence type="ECO:0000313" key="4">
    <source>
        <dbReference type="Proteomes" id="UP000031056"/>
    </source>
</evidence>
<dbReference type="VEuPathDB" id="MicrosporidiaDB:M896_010760"/>